<keyword evidence="6" id="KW-0963">Cytoplasm</keyword>
<keyword evidence="2 6" id="KW-0819">tRNA processing</keyword>
<evidence type="ECO:0000256" key="1">
    <source>
        <dbReference type="ARBA" id="ARBA00022598"/>
    </source>
</evidence>
<comment type="caution">
    <text evidence="8">The sequence shown here is derived from an EMBL/GenBank/DDBJ whole genome shotgun (WGS) entry which is preliminary data.</text>
</comment>
<dbReference type="EC" id="6.3.4.19" evidence="6"/>
<evidence type="ECO:0000256" key="4">
    <source>
        <dbReference type="ARBA" id="ARBA00022840"/>
    </source>
</evidence>
<feature type="binding site" evidence="6">
    <location>
        <begin position="43"/>
        <end position="48"/>
    </location>
    <ligand>
        <name>ATP</name>
        <dbReference type="ChEBI" id="CHEBI:30616"/>
    </ligand>
</feature>
<evidence type="ECO:0000256" key="5">
    <source>
        <dbReference type="ARBA" id="ARBA00048539"/>
    </source>
</evidence>
<dbReference type="InterPro" id="IPR011063">
    <property type="entry name" value="TilS/TtcA_N"/>
</dbReference>
<evidence type="ECO:0000256" key="2">
    <source>
        <dbReference type="ARBA" id="ARBA00022694"/>
    </source>
</evidence>
<protein>
    <recommendedName>
        <fullName evidence="6">tRNA(Ile)-lysidine synthase</fullName>
        <ecNumber evidence="6">6.3.4.19</ecNumber>
    </recommendedName>
    <alternativeName>
        <fullName evidence="6">tRNA(Ile)-2-lysyl-cytidine synthase</fullName>
    </alternativeName>
    <alternativeName>
        <fullName evidence="6">tRNA(Ile)-lysidine synthetase</fullName>
    </alternativeName>
</protein>
<dbReference type="OrthoDB" id="9807403at2"/>
<gene>
    <name evidence="6 8" type="primary">tilS</name>
    <name evidence="8" type="ORF">CLG96_01005</name>
</gene>
<organism evidence="8 9">
    <name type="scientific">Sphingomonas oleivorans</name>
    <dbReference type="NCBI Taxonomy" id="1735121"/>
    <lineage>
        <taxon>Bacteria</taxon>
        <taxon>Pseudomonadati</taxon>
        <taxon>Pseudomonadota</taxon>
        <taxon>Alphaproteobacteria</taxon>
        <taxon>Sphingomonadales</taxon>
        <taxon>Sphingomonadaceae</taxon>
        <taxon>Sphingomonas</taxon>
    </lineage>
</organism>
<dbReference type="EMBL" id="NWBU01000004">
    <property type="protein sequence ID" value="PTQ13529.1"/>
    <property type="molecule type" value="Genomic_DNA"/>
</dbReference>
<dbReference type="AlphaFoldDB" id="A0A2T5G307"/>
<dbReference type="InterPro" id="IPR012795">
    <property type="entry name" value="tRNA_Ile_lys_synt_N"/>
</dbReference>
<keyword evidence="4 6" id="KW-0067">ATP-binding</keyword>
<dbReference type="PANTHER" id="PTHR43033:SF1">
    <property type="entry name" value="TRNA(ILE)-LYSIDINE SYNTHASE-RELATED"/>
    <property type="match status" value="1"/>
</dbReference>
<dbReference type="InterPro" id="IPR014729">
    <property type="entry name" value="Rossmann-like_a/b/a_fold"/>
</dbReference>
<dbReference type="GO" id="GO:0032267">
    <property type="term" value="F:tRNA(Ile)-lysidine synthase activity"/>
    <property type="evidence" value="ECO:0007669"/>
    <property type="project" value="UniProtKB-EC"/>
</dbReference>
<dbReference type="GO" id="GO:0005737">
    <property type="term" value="C:cytoplasm"/>
    <property type="evidence" value="ECO:0007669"/>
    <property type="project" value="UniProtKB-SubCell"/>
</dbReference>
<evidence type="ECO:0000313" key="8">
    <source>
        <dbReference type="EMBL" id="PTQ13529.1"/>
    </source>
</evidence>
<evidence type="ECO:0000313" key="9">
    <source>
        <dbReference type="Proteomes" id="UP000244162"/>
    </source>
</evidence>
<keyword evidence="3 6" id="KW-0547">Nucleotide-binding</keyword>
<dbReference type="Pfam" id="PF01171">
    <property type="entry name" value="ATP_bind_3"/>
    <property type="match status" value="1"/>
</dbReference>
<evidence type="ECO:0000256" key="6">
    <source>
        <dbReference type="HAMAP-Rule" id="MF_01161"/>
    </source>
</evidence>
<proteinExistence type="inferred from homology"/>
<comment type="function">
    <text evidence="6">Ligates lysine onto the cytidine present at position 34 of the AUA codon-specific tRNA(Ile) that contains the anticodon CAU, in an ATP-dependent manner. Cytidine is converted to lysidine, thus changing the amino acid specificity of the tRNA from methionine to isoleucine.</text>
</comment>
<feature type="domain" description="tRNA(Ile)-lysidine/2-thiocytidine synthase N-terminal" evidence="7">
    <location>
        <begin position="39"/>
        <end position="217"/>
    </location>
</feature>
<dbReference type="GO" id="GO:0006400">
    <property type="term" value="P:tRNA modification"/>
    <property type="evidence" value="ECO:0007669"/>
    <property type="project" value="UniProtKB-UniRule"/>
</dbReference>
<comment type="similarity">
    <text evidence="6">Belongs to the tRNA(Ile)-lysidine synthase family.</text>
</comment>
<reference evidence="8 9" key="1">
    <citation type="submission" date="2017-09" db="EMBL/GenBank/DDBJ databases">
        <title>Sphingomonas panjinensis sp.nov., isolated from oil-contaminated soil.</title>
        <authorList>
            <person name="Wang L."/>
            <person name="Chen L."/>
        </authorList>
    </citation>
    <scope>NUCLEOTIDE SEQUENCE [LARGE SCALE GENOMIC DNA]</scope>
    <source>
        <strain evidence="8 9">FW-11</strain>
    </source>
</reference>
<dbReference type="CDD" id="cd01992">
    <property type="entry name" value="TilS_N"/>
    <property type="match status" value="1"/>
</dbReference>
<sequence>MVRSLYGGGMTASPSEPQIARFRADLQAIGGPRDDGRLGLAVSGGPDSLALLLLTHAAFPGRVAAATVDHGLRPEATAEADQVHAICGALGVPHEILRIRVEPGTQGIQAAARKGRYAALIDWCRAGGMASLLTAHHRDDQAETVLMRLARGAGIAGLAGIRPRRALAGDPAGIIALRPLLGWSKEELIGLVAAAGLKAADDPSNRDLRYDRTRARHLLRSADWLDPRRLAAVADHARDAEDALDWAARQAFETRCTVKGDALLLDASGLPREIRRRLLKMAFRLGFPESGELRGPELDRLMIRLDSGLVSTLSGVKIEPGAPWRLRNAPPHHGK</sequence>
<dbReference type="InterPro" id="IPR012094">
    <property type="entry name" value="tRNA_Ile_lys_synt"/>
</dbReference>
<dbReference type="HAMAP" id="MF_01161">
    <property type="entry name" value="tRNA_Ile_lys_synt"/>
    <property type="match status" value="1"/>
</dbReference>
<dbReference type="NCBIfam" id="TIGR02432">
    <property type="entry name" value="lysidine_TilS_N"/>
    <property type="match status" value="1"/>
</dbReference>
<comment type="domain">
    <text evidence="6">The N-terminal region contains the highly conserved SGGXDS motif, predicted to be a P-loop motif involved in ATP binding.</text>
</comment>
<evidence type="ECO:0000256" key="3">
    <source>
        <dbReference type="ARBA" id="ARBA00022741"/>
    </source>
</evidence>
<dbReference type="PANTHER" id="PTHR43033">
    <property type="entry name" value="TRNA(ILE)-LYSIDINE SYNTHASE-RELATED"/>
    <property type="match status" value="1"/>
</dbReference>
<dbReference type="Gene3D" id="3.40.50.620">
    <property type="entry name" value="HUPs"/>
    <property type="match status" value="1"/>
</dbReference>
<keyword evidence="1 6" id="KW-0436">Ligase</keyword>
<dbReference type="SUPFAM" id="SSF52402">
    <property type="entry name" value="Adenine nucleotide alpha hydrolases-like"/>
    <property type="match status" value="1"/>
</dbReference>
<comment type="subcellular location">
    <subcellularLocation>
        <location evidence="6">Cytoplasm</location>
    </subcellularLocation>
</comment>
<dbReference type="Proteomes" id="UP000244162">
    <property type="component" value="Unassembled WGS sequence"/>
</dbReference>
<comment type="catalytic activity">
    <reaction evidence="5 6">
        <text>cytidine(34) in tRNA(Ile2) + L-lysine + ATP = lysidine(34) in tRNA(Ile2) + AMP + diphosphate + H(+)</text>
        <dbReference type="Rhea" id="RHEA:43744"/>
        <dbReference type="Rhea" id="RHEA-COMP:10625"/>
        <dbReference type="Rhea" id="RHEA-COMP:10670"/>
        <dbReference type="ChEBI" id="CHEBI:15378"/>
        <dbReference type="ChEBI" id="CHEBI:30616"/>
        <dbReference type="ChEBI" id="CHEBI:32551"/>
        <dbReference type="ChEBI" id="CHEBI:33019"/>
        <dbReference type="ChEBI" id="CHEBI:82748"/>
        <dbReference type="ChEBI" id="CHEBI:83665"/>
        <dbReference type="ChEBI" id="CHEBI:456215"/>
        <dbReference type="EC" id="6.3.4.19"/>
    </reaction>
</comment>
<name>A0A2T5G307_9SPHN</name>
<dbReference type="GO" id="GO:0005524">
    <property type="term" value="F:ATP binding"/>
    <property type="evidence" value="ECO:0007669"/>
    <property type="project" value="UniProtKB-UniRule"/>
</dbReference>
<keyword evidence="9" id="KW-1185">Reference proteome</keyword>
<accession>A0A2T5G307</accession>
<evidence type="ECO:0000259" key="7">
    <source>
        <dbReference type="Pfam" id="PF01171"/>
    </source>
</evidence>